<dbReference type="AlphaFoldDB" id="A0A8X6UYL2"/>
<dbReference type="Proteomes" id="UP000887159">
    <property type="component" value="Unassembled WGS sequence"/>
</dbReference>
<gene>
    <name evidence="1" type="ORF">TNCV_3066431</name>
</gene>
<comment type="caution">
    <text evidence="1">The sequence shown here is derived from an EMBL/GenBank/DDBJ whole genome shotgun (WGS) entry which is preliminary data.</text>
</comment>
<accession>A0A8X6UYL2</accession>
<sequence length="136" mass="15380">MVPAKKLLEHLETCRVCKNLAAESSPFEKKIYVVSKCDFEELVPPDPRKYTALSCGRSDSALRSIWTAFRGQHMIDYAWDSQIKSIFHCKSQYDGDMTCVCSGKATFRTPVFGFPVDDPLARVVPIYRPLLSCPLL</sequence>
<evidence type="ECO:0000313" key="2">
    <source>
        <dbReference type="Proteomes" id="UP000887159"/>
    </source>
</evidence>
<proteinExistence type="predicted"/>
<dbReference type="EMBL" id="BMAU01021199">
    <property type="protein sequence ID" value="GFX97756.1"/>
    <property type="molecule type" value="Genomic_DNA"/>
</dbReference>
<evidence type="ECO:0000313" key="1">
    <source>
        <dbReference type="EMBL" id="GFX97756.1"/>
    </source>
</evidence>
<keyword evidence="2" id="KW-1185">Reference proteome</keyword>
<organism evidence="1 2">
    <name type="scientific">Trichonephila clavipes</name>
    <name type="common">Golden silk orbweaver</name>
    <name type="synonym">Nephila clavipes</name>
    <dbReference type="NCBI Taxonomy" id="2585209"/>
    <lineage>
        <taxon>Eukaryota</taxon>
        <taxon>Metazoa</taxon>
        <taxon>Ecdysozoa</taxon>
        <taxon>Arthropoda</taxon>
        <taxon>Chelicerata</taxon>
        <taxon>Arachnida</taxon>
        <taxon>Araneae</taxon>
        <taxon>Araneomorphae</taxon>
        <taxon>Entelegynae</taxon>
        <taxon>Araneoidea</taxon>
        <taxon>Nephilidae</taxon>
        <taxon>Trichonephila</taxon>
    </lineage>
</organism>
<protein>
    <submittedName>
        <fullName evidence="1">Uncharacterized protein</fullName>
    </submittedName>
</protein>
<reference evidence="1" key="1">
    <citation type="submission" date="2020-08" db="EMBL/GenBank/DDBJ databases">
        <title>Multicomponent nature underlies the extraordinary mechanical properties of spider dragline silk.</title>
        <authorList>
            <person name="Kono N."/>
            <person name="Nakamura H."/>
            <person name="Mori M."/>
            <person name="Yoshida Y."/>
            <person name="Ohtoshi R."/>
            <person name="Malay A.D."/>
            <person name="Moran D.A.P."/>
            <person name="Tomita M."/>
            <person name="Numata K."/>
            <person name="Arakawa K."/>
        </authorList>
    </citation>
    <scope>NUCLEOTIDE SEQUENCE</scope>
</reference>
<name>A0A8X6UYL2_TRICX</name>